<name>A0A8D9F9B8_9HEMI</name>
<organism evidence="1">
    <name type="scientific">Cacopsylla melanoneura</name>
    <dbReference type="NCBI Taxonomy" id="428564"/>
    <lineage>
        <taxon>Eukaryota</taxon>
        <taxon>Metazoa</taxon>
        <taxon>Ecdysozoa</taxon>
        <taxon>Arthropoda</taxon>
        <taxon>Hexapoda</taxon>
        <taxon>Insecta</taxon>
        <taxon>Pterygota</taxon>
        <taxon>Neoptera</taxon>
        <taxon>Paraneoptera</taxon>
        <taxon>Hemiptera</taxon>
        <taxon>Sternorrhyncha</taxon>
        <taxon>Psylloidea</taxon>
        <taxon>Psyllidae</taxon>
        <taxon>Psyllinae</taxon>
        <taxon>Cacopsylla</taxon>
    </lineage>
</organism>
<protein>
    <submittedName>
        <fullName evidence="1">Uncharacterized protein</fullName>
    </submittedName>
</protein>
<sequence>MYVFNQLKRVCGRPLLRVIYFALAHSLLQYCITSWGGSYENTIQKLRRTQNILLRIILHKPRLFSTTELYNIFDVPNTLDIYIYKTSIYAIKQSTNWTQTQTITRQSGQIRTERIHKSLYKRHFSFIGKKLYNVLPEGIKASKEKEIITKTTKRLVKEWIKDKQHLPFVDRMQL</sequence>
<reference evidence="1" key="1">
    <citation type="submission" date="2021-05" db="EMBL/GenBank/DDBJ databases">
        <authorList>
            <person name="Alioto T."/>
            <person name="Alioto T."/>
            <person name="Gomez Garrido J."/>
        </authorList>
    </citation>
    <scope>NUCLEOTIDE SEQUENCE</scope>
</reference>
<dbReference type="EMBL" id="HBUF01625435">
    <property type="protein sequence ID" value="CAG6781976.1"/>
    <property type="molecule type" value="Transcribed_RNA"/>
</dbReference>
<proteinExistence type="predicted"/>
<dbReference type="AlphaFoldDB" id="A0A8D9F9B8"/>
<evidence type="ECO:0000313" key="1">
    <source>
        <dbReference type="EMBL" id="CAG6781976.1"/>
    </source>
</evidence>
<accession>A0A8D9F9B8</accession>